<sequence length="279" mass="32070">MASLPFFAFILAVFLLPTTVHADRFNTTAQRWAWMTGTPNELRLAARRQKLRITDLELIGRNPITYAAVMVDNSGANAIRWYLYTDLRLNQLLRASRKDSSRLIELESYFLSTAPGAQQLFSAVGIPNVGPRFSTLWGYSLNYDARQIKPRLRNGFFKIVDIDTFSIFGRNFYSFLTVENARMNKAVSRFLLHTTPEAIMKKAKQTNSRVIDTERHFDGKYTAVMEVMKKPVKWFWIRGVLASSIDGLAQANMARVYDLEAYEDGPLFKYDVLLIRNEL</sequence>
<proteinExistence type="predicted"/>
<evidence type="ECO:0000313" key="3">
    <source>
        <dbReference type="Proteomes" id="UP000012073"/>
    </source>
</evidence>
<feature type="chain" id="PRO_5004454428" description="Outer membrane lipoprotein-sorting protein" evidence="1">
    <location>
        <begin position="23"/>
        <end position="279"/>
    </location>
</feature>
<keyword evidence="1" id="KW-0732">Signal</keyword>
<reference evidence="3" key="1">
    <citation type="journal article" date="2013" name="Proc. Natl. Acad. Sci. U.S.A.">
        <title>Genome structure and metabolic features in the red seaweed Chondrus crispus shed light on evolution of the Archaeplastida.</title>
        <authorList>
            <person name="Collen J."/>
            <person name="Porcel B."/>
            <person name="Carre W."/>
            <person name="Ball S.G."/>
            <person name="Chaparro C."/>
            <person name="Tonon T."/>
            <person name="Barbeyron T."/>
            <person name="Michel G."/>
            <person name="Noel B."/>
            <person name="Valentin K."/>
            <person name="Elias M."/>
            <person name="Artiguenave F."/>
            <person name="Arun A."/>
            <person name="Aury J.M."/>
            <person name="Barbosa-Neto J.F."/>
            <person name="Bothwell J.H."/>
            <person name="Bouget F.Y."/>
            <person name="Brillet L."/>
            <person name="Cabello-Hurtado F."/>
            <person name="Capella-Gutierrez S."/>
            <person name="Charrier B."/>
            <person name="Cladiere L."/>
            <person name="Cock J.M."/>
            <person name="Coelho S.M."/>
            <person name="Colleoni C."/>
            <person name="Czjzek M."/>
            <person name="Da Silva C."/>
            <person name="Delage L."/>
            <person name="Denoeud F."/>
            <person name="Deschamps P."/>
            <person name="Dittami S.M."/>
            <person name="Gabaldon T."/>
            <person name="Gachon C.M."/>
            <person name="Groisillier A."/>
            <person name="Herve C."/>
            <person name="Jabbari K."/>
            <person name="Katinka M."/>
            <person name="Kloareg B."/>
            <person name="Kowalczyk N."/>
            <person name="Labadie K."/>
            <person name="Leblanc C."/>
            <person name="Lopez P.J."/>
            <person name="McLachlan D.H."/>
            <person name="Meslet-Cladiere L."/>
            <person name="Moustafa A."/>
            <person name="Nehr Z."/>
            <person name="Nyvall Collen P."/>
            <person name="Panaud O."/>
            <person name="Partensky F."/>
            <person name="Poulain J."/>
            <person name="Rensing S.A."/>
            <person name="Rousvoal S."/>
            <person name="Samson G."/>
            <person name="Symeonidi A."/>
            <person name="Weissenbach J."/>
            <person name="Zambounis A."/>
            <person name="Wincker P."/>
            <person name="Boyen C."/>
        </authorList>
    </citation>
    <scope>NUCLEOTIDE SEQUENCE [LARGE SCALE GENOMIC DNA]</scope>
    <source>
        <strain evidence="3">cv. Stackhouse</strain>
    </source>
</reference>
<organism evidence="2 3">
    <name type="scientific">Chondrus crispus</name>
    <name type="common">Carrageen Irish moss</name>
    <name type="synonym">Polymorpha crispa</name>
    <dbReference type="NCBI Taxonomy" id="2769"/>
    <lineage>
        <taxon>Eukaryota</taxon>
        <taxon>Rhodophyta</taxon>
        <taxon>Florideophyceae</taxon>
        <taxon>Rhodymeniophycidae</taxon>
        <taxon>Gigartinales</taxon>
        <taxon>Gigartinaceae</taxon>
        <taxon>Chondrus</taxon>
    </lineage>
</organism>
<dbReference type="AlphaFoldDB" id="R7Q339"/>
<keyword evidence="3" id="KW-1185">Reference proteome</keyword>
<evidence type="ECO:0000256" key="1">
    <source>
        <dbReference type="SAM" id="SignalP"/>
    </source>
</evidence>
<dbReference type="RefSeq" id="XP_005712765.1">
    <property type="nucleotide sequence ID" value="XM_005712708.1"/>
</dbReference>
<protein>
    <recommendedName>
        <fullName evidence="4">Outer membrane lipoprotein-sorting protein</fullName>
    </recommendedName>
</protein>
<dbReference type="EMBL" id="HG001623">
    <property type="protein sequence ID" value="CDF32962.1"/>
    <property type="molecule type" value="Genomic_DNA"/>
</dbReference>
<dbReference type="Proteomes" id="UP000012073">
    <property type="component" value="Unassembled WGS sequence"/>
</dbReference>
<dbReference type="Gramene" id="CDF32962">
    <property type="protein sequence ID" value="CDF32962"/>
    <property type="gene ID" value="CHC_T00001793001"/>
</dbReference>
<name>R7Q339_CHOCR</name>
<evidence type="ECO:0000313" key="2">
    <source>
        <dbReference type="EMBL" id="CDF32962.1"/>
    </source>
</evidence>
<evidence type="ECO:0008006" key="4">
    <source>
        <dbReference type="Google" id="ProtNLM"/>
    </source>
</evidence>
<gene>
    <name evidence="2" type="ORF">CHC_T00001793001</name>
</gene>
<dbReference type="GeneID" id="17320479"/>
<feature type="signal peptide" evidence="1">
    <location>
        <begin position="1"/>
        <end position="22"/>
    </location>
</feature>
<dbReference type="KEGG" id="ccp:CHC_T00001793001"/>
<accession>R7Q339</accession>